<evidence type="ECO:0000313" key="1">
    <source>
        <dbReference type="EMBL" id="SMP18762.1"/>
    </source>
</evidence>
<evidence type="ECO:0000313" key="2">
    <source>
        <dbReference type="Proteomes" id="UP001157961"/>
    </source>
</evidence>
<name>A0ABY1NV32_9RHOB</name>
<evidence type="ECO:0008006" key="3">
    <source>
        <dbReference type="Google" id="ProtNLM"/>
    </source>
</evidence>
<protein>
    <recommendedName>
        <fullName evidence="3">Lipoprotein</fullName>
    </recommendedName>
</protein>
<reference evidence="1 2" key="1">
    <citation type="submission" date="2017-05" db="EMBL/GenBank/DDBJ databases">
        <authorList>
            <person name="Varghese N."/>
            <person name="Submissions S."/>
        </authorList>
    </citation>
    <scope>NUCLEOTIDE SEQUENCE [LARGE SCALE GENOMIC DNA]</scope>
    <source>
        <strain evidence="1 2">DSM 29734</strain>
    </source>
</reference>
<comment type="caution">
    <text evidence="1">The sequence shown here is derived from an EMBL/GenBank/DDBJ whole genome shotgun (WGS) entry which is preliminary data.</text>
</comment>
<dbReference type="EMBL" id="FXTY01000003">
    <property type="protein sequence ID" value="SMP18762.1"/>
    <property type="molecule type" value="Genomic_DNA"/>
</dbReference>
<sequence length="224" mass="25158">MIPPSATYSWKFSREPVIVWLSTTKHRLKDEMSKYLVSAIFLSLSLSACSTADPKNRYSVTYGKTEVFWSDLLEVSNLERSSFNLSADESLYIATAVTSLDVAVSMGNGKTASTVAQCAEHSTDYSGRKTINAGTPNQINVGVPKMDSKKYMDCEQRLKKAKYKENNRSFEELIALAERAVRDDGRCEWSGYDKSFDQFARARGSLARMDDTRMFFAKMSCPAH</sequence>
<organism evidence="1 2">
    <name type="scientific">Shimia sagamensis</name>
    <dbReference type="NCBI Taxonomy" id="1566352"/>
    <lineage>
        <taxon>Bacteria</taxon>
        <taxon>Pseudomonadati</taxon>
        <taxon>Pseudomonadota</taxon>
        <taxon>Alphaproteobacteria</taxon>
        <taxon>Rhodobacterales</taxon>
        <taxon>Roseobacteraceae</taxon>
    </lineage>
</organism>
<gene>
    <name evidence="1" type="ORF">SAMN06265373_103317</name>
</gene>
<dbReference type="Proteomes" id="UP001157961">
    <property type="component" value="Unassembled WGS sequence"/>
</dbReference>
<proteinExistence type="predicted"/>
<keyword evidence="2" id="KW-1185">Reference proteome</keyword>
<accession>A0ABY1NV32</accession>